<evidence type="ECO:0000256" key="1">
    <source>
        <dbReference type="SAM" id="Phobius"/>
    </source>
</evidence>
<evidence type="ECO:0000313" key="3">
    <source>
        <dbReference type="Proteomes" id="UP000720344"/>
    </source>
</evidence>
<protein>
    <recommendedName>
        <fullName evidence="4">Photosynthetic complex assembly protein PuhC</fullName>
    </recommendedName>
</protein>
<keyword evidence="1" id="KW-0812">Transmembrane</keyword>
<sequence>MHDEPEFGSQPFPRAPLIAAGSLIAVTLIGVAVARYTGFDPRVSPPAPAVQSRSLAFIDRPDGSLGVVDVDQHTEVAALPPGNEGFLRATLRSLYRERKRQGIPADAPYRLVAHADGHVTLEDPSTGRLFDLGSFGPSNLAVFARLLPPANSER</sequence>
<keyword evidence="1" id="KW-1133">Transmembrane helix</keyword>
<keyword evidence="3" id="KW-1185">Reference proteome</keyword>
<dbReference type="EMBL" id="JAATWB010000017">
    <property type="protein sequence ID" value="NJA90225.1"/>
    <property type="molecule type" value="Genomic_DNA"/>
</dbReference>
<feature type="transmembrane region" description="Helical" evidence="1">
    <location>
        <begin position="15"/>
        <end position="34"/>
    </location>
</feature>
<gene>
    <name evidence="2" type="ORF">HCX48_13470</name>
</gene>
<dbReference type="NCBIfam" id="TIGR03054">
    <property type="entry name" value="photo_alph_chp1"/>
    <property type="match status" value="1"/>
</dbReference>
<evidence type="ECO:0000313" key="2">
    <source>
        <dbReference type="EMBL" id="NJA90225.1"/>
    </source>
</evidence>
<accession>A0ABX0WNV4</accession>
<reference evidence="3" key="1">
    <citation type="submission" date="2020-03" db="EMBL/GenBank/DDBJ databases">
        <title>Whole-genome sequence of the purple nonsulfur bacterium Rhodocyclus tenuis DSM112.</title>
        <authorList>
            <person name="Kyndt J.A."/>
            <person name="Meyer T.E."/>
        </authorList>
    </citation>
    <scope>NUCLEOTIDE SEQUENCE [LARGE SCALE GENOMIC DNA]</scope>
    <source>
        <strain evidence="3">DSM 112</strain>
    </source>
</reference>
<proteinExistence type="predicted"/>
<evidence type="ECO:0008006" key="4">
    <source>
        <dbReference type="Google" id="ProtNLM"/>
    </source>
</evidence>
<dbReference type="InterPro" id="IPR017495">
    <property type="entry name" value="PuhC"/>
</dbReference>
<name>A0ABX0WNV4_9RHOO</name>
<dbReference type="Proteomes" id="UP000720344">
    <property type="component" value="Unassembled WGS sequence"/>
</dbReference>
<organism evidence="2 3">
    <name type="scientific">Rhodocyclus gracilis</name>
    <dbReference type="NCBI Taxonomy" id="2929842"/>
    <lineage>
        <taxon>Bacteria</taxon>
        <taxon>Pseudomonadati</taxon>
        <taxon>Pseudomonadota</taxon>
        <taxon>Betaproteobacteria</taxon>
        <taxon>Rhodocyclales</taxon>
        <taxon>Rhodocyclaceae</taxon>
        <taxon>Rhodocyclus</taxon>
    </lineage>
</organism>
<keyword evidence="1" id="KW-0472">Membrane</keyword>
<dbReference type="RefSeq" id="WP_167682800.1">
    <property type="nucleotide sequence ID" value="NZ_JAATWB010000017.1"/>
</dbReference>
<comment type="caution">
    <text evidence="2">The sequence shown here is derived from an EMBL/GenBank/DDBJ whole genome shotgun (WGS) entry which is preliminary data.</text>
</comment>